<dbReference type="Proteomes" id="UP000594263">
    <property type="component" value="Unplaced"/>
</dbReference>
<organism evidence="2 3">
    <name type="scientific">Kalanchoe fedtschenkoi</name>
    <name type="common">Lavender scallops</name>
    <name type="synonym">South American air plant</name>
    <dbReference type="NCBI Taxonomy" id="63787"/>
    <lineage>
        <taxon>Eukaryota</taxon>
        <taxon>Viridiplantae</taxon>
        <taxon>Streptophyta</taxon>
        <taxon>Embryophyta</taxon>
        <taxon>Tracheophyta</taxon>
        <taxon>Spermatophyta</taxon>
        <taxon>Magnoliopsida</taxon>
        <taxon>eudicotyledons</taxon>
        <taxon>Gunneridae</taxon>
        <taxon>Pentapetalae</taxon>
        <taxon>Saxifragales</taxon>
        <taxon>Crassulaceae</taxon>
        <taxon>Kalanchoe</taxon>
    </lineage>
</organism>
<keyword evidence="3" id="KW-1185">Reference proteome</keyword>
<dbReference type="EnsemblPlants" id="Kaladp0015s0160.1.v1.1">
    <property type="protein sequence ID" value="Kaladp0015s0160.1.v1.1.CDS.1"/>
    <property type="gene ID" value="Kaladp0015s0160.v1.1"/>
</dbReference>
<evidence type="ECO:0000256" key="1">
    <source>
        <dbReference type="SAM" id="MobiDB-lite"/>
    </source>
</evidence>
<feature type="region of interest" description="Disordered" evidence="1">
    <location>
        <begin position="21"/>
        <end position="50"/>
    </location>
</feature>
<accession>A0A7N0SZ85</accession>
<sequence>MIFNEIVECVKSLSSLLLLPCSPPGPATTSPRSRSKAGSPPHAAEQIRLG</sequence>
<reference evidence="2" key="1">
    <citation type="submission" date="2021-01" db="UniProtKB">
        <authorList>
            <consortium name="EnsemblPlants"/>
        </authorList>
    </citation>
    <scope>IDENTIFICATION</scope>
</reference>
<dbReference type="Gramene" id="Kaladp0015s0160.1.v1.1">
    <property type="protein sequence ID" value="Kaladp0015s0160.1.v1.1.CDS.1"/>
    <property type="gene ID" value="Kaladp0015s0160.v1.1"/>
</dbReference>
<dbReference type="AlphaFoldDB" id="A0A7N0SZ85"/>
<name>A0A7N0SZ85_KALFE</name>
<evidence type="ECO:0000313" key="2">
    <source>
        <dbReference type="EnsemblPlants" id="Kaladp0015s0160.1.v1.1.CDS.1"/>
    </source>
</evidence>
<evidence type="ECO:0000313" key="3">
    <source>
        <dbReference type="Proteomes" id="UP000594263"/>
    </source>
</evidence>
<proteinExistence type="predicted"/>
<protein>
    <submittedName>
        <fullName evidence="2">Uncharacterized protein</fullName>
    </submittedName>
</protein>